<organism evidence="1">
    <name type="scientific">Arundo donax</name>
    <name type="common">Giant reed</name>
    <name type="synonym">Donax arundinaceus</name>
    <dbReference type="NCBI Taxonomy" id="35708"/>
    <lineage>
        <taxon>Eukaryota</taxon>
        <taxon>Viridiplantae</taxon>
        <taxon>Streptophyta</taxon>
        <taxon>Embryophyta</taxon>
        <taxon>Tracheophyta</taxon>
        <taxon>Spermatophyta</taxon>
        <taxon>Magnoliopsida</taxon>
        <taxon>Liliopsida</taxon>
        <taxon>Poales</taxon>
        <taxon>Poaceae</taxon>
        <taxon>PACMAD clade</taxon>
        <taxon>Arundinoideae</taxon>
        <taxon>Arundineae</taxon>
        <taxon>Arundo</taxon>
    </lineage>
</organism>
<name>A0A0A9FM46_ARUDO</name>
<dbReference type="EMBL" id="GBRH01184469">
    <property type="protein sequence ID" value="JAE13427.1"/>
    <property type="molecule type" value="Transcribed_RNA"/>
</dbReference>
<protein>
    <submittedName>
        <fullName evidence="1">Uncharacterized protein</fullName>
    </submittedName>
</protein>
<sequence>MCKWVGCVVGKSDQMEIQCVYKDHLEIFCFVFQH</sequence>
<proteinExistence type="predicted"/>
<reference evidence="1" key="2">
    <citation type="journal article" date="2015" name="Data Brief">
        <title>Shoot transcriptome of the giant reed, Arundo donax.</title>
        <authorList>
            <person name="Barrero R.A."/>
            <person name="Guerrero F.D."/>
            <person name="Moolhuijzen P."/>
            <person name="Goolsby J.A."/>
            <person name="Tidwell J."/>
            <person name="Bellgard S.E."/>
            <person name="Bellgard M.I."/>
        </authorList>
    </citation>
    <scope>NUCLEOTIDE SEQUENCE</scope>
    <source>
        <tissue evidence="1">Shoot tissue taken approximately 20 cm above the soil surface</tissue>
    </source>
</reference>
<accession>A0A0A9FM46</accession>
<dbReference type="AlphaFoldDB" id="A0A0A9FM46"/>
<evidence type="ECO:0000313" key="1">
    <source>
        <dbReference type="EMBL" id="JAE13427.1"/>
    </source>
</evidence>
<reference evidence="1" key="1">
    <citation type="submission" date="2014-09" db="EMBL/GenBank/DDBJ databases">
        <authorList>
            <person name="Magalhaes I.L.F."/>
            <person name="Oliveira U."/>
            <person name="Santos F.R."/>
            <person name="Vidigal T.H.D.A."/>
            <person name="Brescovit A.D."/>
            <person name="Santos A.J."/>
        </authorList>
    </citation>
    <scope>NUCLEOTIDE SEQUENCE</scope>
    <source>
        <tissue evidence="1">Shoot tissue taken approximately 20 cm above the soil surface</tissue>
    </source>
</reference>